<feature type="transmembrane region" description="Helical" evidence="1">
    <location>
        <begin position="36"/>
        <end position="56"/>
    </location>
</feature>
<evidence type="ECO:0000313" key="2">
    <source>
        <dbReference type="EMBL" id="BAF60435.1"/>
    </source>
</evidence>
<dbReference type="AlphaFoldDB" id="A5D011"/>
<keyword evidence="1" id="KW-1133">Transmembrane helix</keyword>
<dbReference type="HOGENOM" id="CLU_2701519_0_0_9"/>
<keyword evidence="3" id="KW-1185">Reference proteome</keyword>
<accession>A5D011</accession>
<dbReference type="Proteomes" id="UP000006556">
    <property type="component" value="Chromosome"/>
</dbReference>
<protein>
    <submittedName>
        <fullName evidence="2">Uncharacterized protein</fullName>
    </submittedName>
</protein>
<keyword evidence="1" id="KW-0472">Membrane</keyword>
<dbReference type="KEGG" id="pth:PTH_2254"/>
<sequence>MDVGSHKLEDKGLYLFDALQTKATGKPELTGIQSELFSFFQMLLAAVIISAITMGLSPGIENLLETSKAFLSF</sequence>
<organism evidence="2 3">
    <name type="scientific">Pelotomaculum thermopropionicum (strain DSM 13744 / JCM 10971 / SI)</name>
    <dbReference type="NCBI Taxonomy" id="370438"/>
    <lineage>
        <taxon>Bacteria</taxon>
        <taxon>Bacillati</taxon>
        <taxon>Bacillota</taxon>
        <taxon>Clostridia</taxon>
        <taxon>Eubacteriales</taxon>
        <taxon>Desulfotomaculaceae</taxon>
        <taxon>Pelotomaculum</taxon>
    </lineage>
</organism>
<name>A5D011_PELTS</name>
<evidence type="ECO:0000256" key="1">
    <source>
        <dbReference type="SAM" id="Phobius"/>
    </source>
</evidence>
<reference evidence="3" key="1">
    <citation type="journal article" date="2008" name="Genome Res.">
        <title>The genome of Pelotomaculum thermopropionicum reveals niche-associated evolution in anaerobic microbiota.</title>
        <authorList>
            <person name="Kosaka T."/>
            <person name="Kato S."/>
            <person name="Shimoyama T."/>
            <person name="Ishii S."/>
            <person name="Abe T."/>
            <person name="Watanabe K."/>
        </authorList>
    </citation>
    <scope>NUCLEOTIDE SEQUENCE [LARGE SCALE GENOMIC DNA]</scope>
    <source>
        <strain evidence="3">DSM 13744 / JCM 10971 / SI</strain>
    </source>
</reference>
<keyword evidence="1" id="KW-0812">Transmembrane</keyword>
<proteinExistence type="predicted"/>
<evidence type="ECO:0000313" key="3">
    <source>
        <dbReference type="Proteomes" id="UP000006556"/>
    </source>
</evidence>
<dbReference type="EMBL" id="AP009389">
    <property type="protein sequence ID" value="BAF60435.1"/>
    <property type="molecule type" value="Genomic_DNA"/>
</dbReference>
<gene>
    <name evidence="2" type="ordered locus">PTH_2254</name>
</gene>